<dbReference type="RefSeq" id="WP_304537594.1">
    <property type="nucleotide sequence ID" value="NZ_JAUQOM010000020.1"/>
</dbReference>
<proteinExistence type="predicted"/>
<evidence type="ECO:0000313" key="1">
    <source>
        <dbReference type="EMBL" id="MDO7837296.1"/>
    </source>
</evidence>
<gene>
    <name evidence="1" type="ORF">Q4610_19810</name>
</gene>
<protein>
    <submittedName>
        <fullName evidence="1">Uncharacterized protein</fullName>
    </submittedName>
</protein>
<comment type="caution">
    <text evidence="1">The sequence shown here is derived from an EMBL/GenBank/DDBJ whole genome shotgun (WGS) entry which is preliminary data.</text>
</comment>
<reference evidence="1" key="1">
    <citation type="submission" date="2023-07" db="EMBL/GenBank/DDBJ databases">
        <title>Bacterial whole genome sequence for Sphingobium sp. HBC34.</title>
        <authorList>
            <person name="Le V."/>
            <person name="Ko S.-R."/>
            <person name="Ahn C.-Y."/>
            <person name="Oh H.-M."/>
        </authorList>
    </citation>
    <scope>NUCLEOTIDE SEQUENCE</scope>
    <source>
        <strain evidence="1">HBC34</strain>
    </source>
</reference>
<accession>A0ABT8ZV18</accession>
<dbReference type="Proteomes" id="UP001176471">
    <property type="component" value="Unassembled WGS sequence"/>
</dbReference>
<sequence>MASPRNSDQPKSLLDGVEASVSGALSITSLRHRSAVLKLLPFDGRLLAAEIFETIRQNYLASNATANKDRSKQNWRWHSLQPQIAPHNRSPEVIIERAIAAACVALNRTDWANQIPVASGLVEGAGDGRRAIDLARRHGEKHFELIELKIASDNPLYAAVELVGYACLWLLARSDRPGRSSALLDAERIDLTVLAPEAYYGRFPVAEIEGSFDEGVRALGGAMGVAMSFCFRRLDGSIDAGNLPTQQELLDLLEHSLPACLT</sequence>
<keyword evidence="2" id="KW-1185">Reference proteome</keyword>
<evidence type="ECO:0000313" key="2">
    <source>
        <dbReference type="Proteomes" id="UP001176471"/>
    </source>
</evidence>
<organism evidence="1 2">
    <name type="scientific">Sphingobium cyanobacteriorum</name>
    <dbReference type="NCBI Taxonomy" id="3063954"/>
    <lineage>
        <taxon>Bacteria</taxon>
        <taxon>Pseudomonadati</taxon>
        <taxon>Pseudomonadota</taxon>
        <taxon>Alphaproteobacteria</taxon>
        <taxon>Sphingomonadales</taxon>
        <taxon>Sphingomonadaceae</taxon>
        <taxon>Sphingobium</taxon>
    </lineage>
</organism>
<name>A0ABT8ZV18_9SPHN</name>
<dbReference type="EMBL" id="JAUQOM010000020">
    <property type="protein sequence ID" value="MDO7837296.1"/>
    <property type="molecule type" value="Genomic_DNA"/>
</dbReference>